<dbReference type="Proteomes" id="UP001307889">
    <property type="component" value="Chromosome 11"/>
</dbReference>
<name>A0ABN7B6Y1_9HEMI</name>
<dbReference type="EMBL" id="AP028919">
    <property type="protein sequence ID" value="BET00151.1"/>
    <property type="molecule type" value="Genomic_DNA"/>
</dbReference>
<accession>A0ABN7B6Y1</accession>
<gene>
    <name evidence="1" type="ORF">NTJ_12967</name>
</gene>
<protein>
    <submittedName>
        <fullName evidence="1">Uncharacterized protein</fullName>
    </submittedName>
</protein>
<evidence type="ECO:0000313" key="2">
    <source>
        <dbReference type="Proteomes" id="UP001307889"/>
    </source>
</evidence>
<organism evidence="1 2">
    <name type="scientific">Nesidiocoris tenuis</name>
    <dbReference type="NCBI Taxonomy" id="355587"/>
    <lineage>
        <taxon>Eukaryota</taxon>
        <taxon>Metazoa</taxon>
        <taxon>Ecdysozoa</taxon>
        <taxon>Arthropoda</taxon>
        <taxon>Hexapoda</taxon>
        <taxon>Insecta</taxon>
        <taxon>Pterygota</taxon>
        <taxon>Neoptera</taxon>
        <taxon>Paraneoptera</taxon>
        <taxon>Hemiptera</taxon>
        <taxon>Heteroptera</taxon>
        <taxon>Panheteroptera</taxon>
        <taxon>Cimicomorpha</taxon>
        <taxon>Miridae</taxon>
        <taxon>Dicyphina</taxon>
        <taxon>Nesidiocoris</taxon>
    </lineage>
</organism>
<evidence type="ECO:0000313" key="1">
    <source>
        <dbReference type="EMBL" id="BET00151.1"/>
    </source>
</evidence>
<proteinExistence type="predicted"/>
<sequence>MSWRSISLHETKPWSANTPSIKTMRAEGLNLNLLFKPSAAMALVALFPTDPRPRIPRSAINYQHLRRPSPPAVSNRRAKWRLTYLLLKLE</sequence>
<reference evidence="1 2" key="1">
    <citation type="submission" date="2023-09" db="EMBL/GenBank/DDBJ databases">
        <title>Nesidiocoris tenuis whole genome shotgun sequence.</title>
        <authorList>
            <person name="Shibata T."/>
            <person name="Shimoda M."/>
            <person name="Kobayashi T."/>
            <person name="Uehara T."/>
        </authorList>
    </citation>
    <scope>NUCLEOTIDE SEQUENCE [LARGE SCALE GENOMIC DNA]</scope>
    <source>
        <strain evidence="1 2">Japan</strain>
    </source>
</reference>
<keyword evidence="2" id="KW-1185">Reference proteome</keyword>